<protein>
    <submittedName>
        <fullName evidence="2">Uncharacterized protein</fullName>
    </submittedName>
</protein>
<dbReference type="VEuPathDB" id="MicrosporidiaDB:H312_02543"/>
<reference evidence="2 3" key="2">
    <citation type="submission" date="2014-03" db="EMBL/GenBank/DDBJ databases">
        <title>The Genome Sequence of Anncaliia algerae insect isolate PRA339.</title>
        <authorList>
            <consortium name="The Broad Institute Genome Sequencing Platform"/>
            <consortium name="The Broad Institute Genome Sequencing Center for Infectious Disease"/>
            <person name="Cuomo C."/>
            <person name="Becnel J."/>
            <person name="Sanscrainte N."/>
            <person name="Walker B."/>
            <person name="Young S.K."/>
            <person name="Zeng Q."/>
            <person name="Gargeya S."/>
            <person name="Fitzgerald M."/>
            <person name="Haas B."/>
            <person name="Abouelleil A."/>
            <person name="Alvarado L."/>
            <person name="Arachchi H.M."/>
            <person name="Berlin A.M."/>
            <person name="Chapman S.B."/>
            <person name="Dewar J."/>
            <person name="Goldberg J."/>
            <person name="Griggs A."/>
            <person name="Gujja S."/>
            <person name="Hansen M."/>
            <person name="Howarth C."/>
            <person name="Imamovic A."/>
            <person name="Larimer J."/>
            <person name="McCowan C."/>
            <person name="Murphy C."/>
            <person name="Neiman D."/>
            <person name="Pearson M."/>
            <person name="Priest M."/>
            <person name="Roberts A."/>
            <person name="Saif S."/>
            <person name="Shea T."/>
            <person name="Sisk P."/>
            <person name="Sykes S."/>
            <person name="Wortman J."/>
            <person name="Nusbaum C."/>
            <person name="Birren B."/>
        </authorList>
    </citation>
    <scope>NUCLEOTIDE SEQUENCE [LARGE SCALE GENOMIC DNA]</scope>
    <source>
        <strain evidence="2 3">PRA339</strain>
    </source>
</reference>
<gene>
    <name evidence="2" type="ORF">H312_02543</name>
</gene>
<keyword evidence="1" id="KW-1133">Transmembrane helix</keyword>
<keyword evidence="3" id="KW-1185">Reference proteome</keyword>
<dbReference type="Proteomes" id="UP000030655">
    <property type="component" value="Unassembled WGS sequence"/>
</dbReference>
<evidence type="ECO:0000313" key="3">
    <source>
        <dbReference type="Proteomes" id="UP000030655"/>
    </source>
</evidence>
<dbReference type="OrthoDB" id="2191896at2759"/>
<name>A0A059EZB5_9MICR</name>
<keyword evidence="1" id="KW-0812">Transmembrane</keyword>
<dbReference type="EMBL" id="KK365207">
    <property type="protein sequence ID" value="KCZ80054.1"/>
    <property type="molecule type" value="Genomic_DNA"/>
</dbReference>
<evidence type="ECO:0000313" key="2">
    <source>
        <dbReference type="EMBL" id="KCZ80054.1"/>
    </source>
</evidence>
<dbReference type="HOGENOM" id="CLU_1539639_0_0_1"/>
<dbReference type="AlphaFoldDB" id="A0A059EZB5"/>
<evidence type="ECO:0000256" key="1">
    <source>
        <dbReference type="SAM" id="Phobius"/>
    </source>
</evidence>
<feature type="transmembrane region" description="Helical" evidence="1">
    <location>
        <begin position="114"/>
        <end position="136"/>
    </location>
</feature>
<reference evidence="3" key="1">
    <citation type="submission" date="2013-02" db="EMBL/GenBank/DDBJ databases">
        <authorList>
            <consortium name="The Broad Institute Genome Sequencing Platform"/>
            <person name="Cuomo C."/>
            <person name="Becnel J."/>
            <person name="Sanscrainte N."/>
            <person name="Walker B."/>
            <person name="Young S.K."/>
            <person name="Zeng Q."/>
            <person name="Gargeya S."/>
            <person name="Fitzgerald M."/>
            <person name="Haas B."/>
            <person name="Abouelleil A."/>
            <person name="Alvarado L."/>
            <person name="Arachchi H.M."/>
            <person name="Berlin A.M."/>
            <person name="Chapman S.B."/>
            <person name="Dewar J."/>
            <person name="Goldberg J."/>
            <person name="Griggs A."/>
            <person name="Gujja S."/>
            <person name="Hansen M."/>
            <person name="Howarth C."/>
            <person name="Imamovic A."/>
            <person name="Larimer J."/>
            <person name="McCowan C."/>
            <person name="Murphy C."/>
            <person name="Neiman D."/>
            <person name="Pearson M."/>
            <person name="Priest M."/>
            <person name="Roberts A."/>
            <person name="Saif S."/>
            <person name="Shea T."/>
            <person name="Sisk P."/>
            <person name="Sykes S."/>
            <person name="Wortman J."/>
            <person name="Nusbaum C."/>
            <person name="Birren B."/>
        </authorList>
    </citation>
    <scope>NUCLEOTIDE SEQUENCE [LARGE SCALE GENOMIC DNA]</scope>
    <source>
        <strain evidence="3">PRA339</strain>
    </source>
</reference>
<accession>A0A059EZB5</accession>
<sequence length="174" mass="20808">MFLFSFLISFISSFSWNNLRNVEDVQTKLKNLTKYSTLYELFNTMELGCTSAIIKKRLREIIVQKKLYDGTKLDDNINSLVYSAYDVMTKQKDTYDFLLNNPYYLTRLLKSTGWINLIFILFFIVTLLLIDFAIAAKRVLTFKRKKKDKRMPPKFTDMKFIQFFYKIKRKFKTA</sequence>
<organism evidence="2 3">
    <name type="scientific">Anncaliia algerae PRA339</name>
    <dbReference type="NCBI Taxonomy" id="1288291"/>
    <lineage>
        <taxon>Eukaryota</taxon>
        <taxon>Fungi</taxon>
        <taxon>Fungi incertae sedis</taxon>
        <taxon>Microsporidia</taxon>
        <taxon>Tubulinosematoidea</taxon>
        <taxon>Tubulinosematidae</taxon>
        <taxon>Anncaliia</taxon>
    </lineage>
</organism>
<keyword evidence="1" id="KW-0472">Membrane</keyword>
<proteinExistence type="predicted"/>